<evidence type="ECO:0000313" key="4">
    <source>
        <dbReference type="EMBL" id="RBI66254.1"/>
    </source>
</evidence>
<evidence type="ECO:0000259" key="3">
    <source>
        <dbReference type="Pfam" id="PF00685"/>
    </source>
</evidence>
<keyword evidence="2" id="KW-0325">Glycoprotein</keyword>
<dbReference type="OrthoDB" id="9075305at2"/>
<dbReference type="PANTHER" id="PTHR10605:SF56">
    <property type="entry name" value="BIFUNCTIONAL HEPARAN SULFATE N-DEACETYLASE_N-SULFOTRANSFERASE"/>
    <property type="match status" value="1"/>
</dbReference>
<dbReference type="AlphaFoldDB" id="A0A365TL43"/>
<accession>A0A365TL43</accession>
<dbReference type="InterPro" id="IPR037359">
    <property type="entry name" value="NST/OST"/>
</dbReference>
<keyword evidence="1" id="KW-0808">Transferase</keyword>
<name>A0A365TL43_9GAMM</name>
<dbReference type="GO" id="GO:0008146">
    <property type="term" value="F:sulfotransferase activity"/>
    <property type="evidence" value="ECO:0007669"/>
    <property type="project" value="InterPro"/>
</dbReference>
<dbReference type="EMBL" id="QNTU01000010">
    <property type="protein sequence ID" value="RBI66254.1"/>
    <property type="molecule type" value="Genomic_DNA"/>
</dbReference>
<dbReference type="InterPro" id="IPR027417">
    <property type="entry name" value="P-loop_NTPase"/>
</dbReference>
<dbReference type="Pfam" id="PF00685">
    <property type="entry name" value="Sulfotransfer_1"/>
    <property type="match status" value="1"/>
</dbReference>
<comment type="caution">
    <text evidence="4">The sequence shown here is derived from an EMBL/GenBank/DDBJ whole genome shotgun (WGS) entry which is preliminary data.</text>
</comment>
<evidence type="ECO:0000256" key="2">
    <source>
        <dbReference type="ARBA" id="ARBA00023180"/>
    </source>
</evidence>
<reference evidence="5" key="1">
    <citation type="submission" date="2018-06" db="EMBL/GenBank/DDBJ databases">
        <title>Whole genome sequencing of four bacterial strains from South Shetland trench revealing bio-synthetic gene clusters.</title>
        <authorList>
            <person name="Abdel-Mageed W.M."/>
            <person name="Lehri B."/>
            <person name="Jarmusch S."/>
            <person name="Miranda K."/>
            <person name="Goodfellow M."/>
            <person name="Jaspars M."/>
            <person name="Karlyshev A.V."/>
        </authorList>
    </citation>
    <scope>NUCLEOTIDE SEQUENCE [LARGE SCALE GENOMIC DNA]</scope>
    <source>
        <strain evidence="5">SST4</strain>
    </source>
</reference>
<dbReference type="PANTHER" id="PTHR10605">
    <property type="entry name" value="HEPARAN SULFATE SULFOTRANSFERASE"/>
    <property type="match status" value="1"/>
</dbReference>
<keyword evidence="5" id="KW-1185">Reference proteome</keyword>
<protein>
    <recommendedName>
        <fullName evidence="3">Sulfotransferase domain-containing protein</fullName>
    </recommendedName>
</protein>
<evidence type="ECO:0000313" key="5">
    <source>
        <dbReference type="Proteomes" id="UP000252204"/>
    </source>
</evidence>
<sequence>MKVDFMIIGAQKCGTTTLFDILNSHPSVNGCRPKEPHFFSSSKNWKNELQKYHNHFSKEEDMLHLEASTTYTFYPLRNLRIWKDIYDYNPNTKFIYLVRRPIDRIISSYMHRYEKGYTDLKIEEAIIKDRLYLDVTRYYTQISPYIRQFGRERVLIIDFDDFISHRQSVIDKISEFLSIDVSEFADYEEAKSNVSVGGQKKHYKFDSPSVPQRIIRKFFPPLWRMITDNSSRAFLKKPVLSIEFQEMILNMLELEVRELAILMDKDLSDWVVINK</sequence>
<dbReference type="Proteomes" id="UP000252204">
    <property type="component" value="Unassembled WGS sequence"/>
</dbReference>
<dbReference type="SUPFAM" id="SSF52540">
    <property type="entry name" value="P-loop containing nucleoside triphosphate hydrolases"/>
    <property type="match status" value="1"/>
</dbReference>
<dbReference type="InterPro" id="IPR000863">
    <property type="entry name" value="Sulfotransferase_dom"/>
</dbReference>
<evidence type="ECO:0000256" key="1">
    <source>
        <dbReference type="ARBA" id="ARBA00022679"/>
    </source>
</evidence>
<organism evidence="4 5">
    <name type="scientific">Vreelandella sulfidaeris</name>
    <dbReference type="NCBI Taxonomy" id="115553"/>
    <lineage>
        <taxon>Bacteria</taxon>
        <taxon>Pseudomonadati</taxon>
        <taxon>Pseudomonadota</taxon>
        <taxon>Gammaproteobacteria</taxon>
        <taxon>Oceanospirillales</taxon>
        <taxon>Halomonadaceae</taxon>
        <taxon>Vreelandella</taxon>
    </lineage>
</organism>
<gene>
    <name evidence="4" type="ORF">DQ400_14480</name>
</gene>
<dbReference type="Gene3D" id="3.40.50.300">
    <property type="entry name" value="P-loop containing nucleotide triphosphate hydrolases"/>
    <property type="match status" value="1"/>
</dbReference>
<dbReference type="RefSeq" id="WP_113270451.1">
    <property type="nucleotide sequence ID" value="NZ_QNTU01000010.1"/>
</dbReference>
<proteinExistence type="predicted"/>
<feature type="domain" description="Sulfotransferase" evidence="3">
    <location>
        <begin position="4"/>
        <end position="182"/>
    </location>
</feature>